<dbReference type="EMBL" id="KF900998">
    <property type="protein sequence ID" value="AIF14321.1"/>
    <property type="molecule type" value="Genomic_DNA"/>
</dbReference>
<evidence type="ECO:0000256" key="4">
    <source>
        <dbReference type="ARBA" id="ARBA00022833"/>
    </source>
</evidence>
<dbReference type="InterPro" id="IPR037518">
    <property type="entry name" value="MPN"/>
</dbReference>
<protein>
    <submittedName>
        <fullName evidence="7">Mov34/MPN/PAD-1 family protein</fullName>
    </submittedName>
</protein>
<dbReference type="SMART" id="SM00232">
    <property type="entry name" value="JAB_MPN"/>
    <property type="match status" value="1"/>
</dbReference>
<sequence>MECIVLTQKEKDKLVAHAIEQQPSESCAMLLGKKVGDNWNVKEVFLTQNIDNSQTNFTISPEELLEGYQLAEKMHLELVGVFHSHPNSDATPSSTDKKFMQNNPVPWIIFSGVNNHLKAYLLDSNIIEIPIKIY</sequence>
<dbReference type="InterPro" id="IPR051929">
    <property type="entry name" value="VirAsm_ModProt"/>
</dbReference>
<keyword evidence="2" id="KW-0479">Metal-binding</keyword>
<dbReference type="InterPro" id="IPR028090">
    <property type="entry name" value="JAB_dom_prok"/>
</dbReference>
<name>A0A075HCT3_9ARCH</name>
<evidence type="ECO:0000256" key="2">
    <source>
        <dbReference type="ARBA" id="ARBA00022723"/>
    </source>
</evidence>
<dbReference type="GO" id="GO:0006508">
    <property type="term" value="P:proteolysis"/>
    <property type="evidence" value="ECO:0007669"/>
    <property type="project" value="UniProtKB-KW"/>
</dbReference>
<dbReference type="GO" id="GO:0008270">
    <property type="term" value="F:zinc ion binding"/>
    <property type="evidence" value="ECO:0007669"/>
    <property type="project" value="TreeGrafter"/>
</dbReference>
<dbReference type="Pfam" id="PF14464">
    <property type="entry name" value="Prok-JAB"/>
    <property type="match status" value="1"/>
</dbReference>
<accession>A0A075HCT3</accession>
<proteinExistence type="predicted"/>
<dbReference type="PANTHER" id="PTHR34858:SF1">
    <property type="entry name" value="CYSO-CYSTEINE PEPTIDASE"/>
    <property type="match status" value="1"/>
</dbReference>
<evidence type="ECO:0000256" key="1">
    <source>
        <dbReference type="ARBA" id="ARBA00022670"/>
    </source>
</evidence>
<dbReference type="PROSITE" id="PS50249">
    <property type="entry name" value="MPN"/>
    <property type="match status" value="1"/>
</dbReference>
<keyword evidence="1" id="KW-0645">Protease</keyword>
<evidence type="ECO:0000256" key="5">
    <source>
        <dbReference type="ARBA" id="ARBA00023049"/>
    </source>
</evidence>
<dbReference type="Gene3D" id="3.40.140.10">
    <property type="entry name" value="Cytidine Deaminase, domain 2"/>
    <property type="match status" value="1"/>
</dbReference>
<feature type="domain" description="MPN" evidence="6">
    <location>
        <begin position="4"/>
        <end position="134"/>
    </location>
</feature>
<dbReference type="SUPFAM" id="SSF102712">
    <property type="entry name" value="JAB1/MPN domain"/>
    <property type="match status" value="1"/>
</dbReference>
<dbReference type="InterPro" id="IPR000555">
    <property type="entry name" value="JAMM/MPN+_dom"/>
</dbReference>
<dbReference type="GO" id="GO:0008235">
    <property type="term" value="F:metalloexopeptidase activity"/>
    <property type="evidence" value="ECO:0007669"/>
    <property type="project" value="TreeGrafter"/>
</dbReference>
<reference evidence="7" key="1">
    <citation type="journal article" date="2014" name="Genome Biol. Evol.">
        <title>Pangenome evidence for extensive interdomain horizontal transfer affecting lineage core and shell genes in uncultured planktonic thaumarchaeota and euryarchaeota.</title>
        <authorList>
            <person name="Deschamps P."/>
            <person name="Zivanovic Y."/>
            <person name="Moreira D."/>
            <person name="Rodriguez-Valera F."/>
            <person name="Lopez-Garcia P."/>
        </authorList>
    </citation>
    <scope>NUCLEOTIDE SEQUENCE</scope>
</reference>
<dbReference type="PANTHER" id="PTHR34858">
    <property type="entry name" value="CYSO-CYSTEINE PEPTIDASE"/>
    <property type="match status" value="1"/>
</dbReference>
<evidence type="ECO:0000259" key="6">
    <source>
        <dbReference type="PROSITE" id="PS50249"/>
    </source>
</evidence>
<evidence type="ECO:0000256" key="3">
    <source>
        <dbReference type="ARBA" id="ARBA00022801"/>
    </source>
</evidence>
<dbReference type="CDD" id="cd08070">
    <property type="entry name" value="MPN_like"/>
    <property type="match status" value="1"/>
</dbReference>
<dbReference type="AlphaFoldDB" id="A0A075HCT3"/>
<keyword evidence="4" id="KW-0862">Zinc</keyword>
<keyword evidence="5" id="KW-0482">Metalloprotease</keyword>
<organism evidence="7">
    <name type="scientific">uncultured marine thaumarchaeote KM3_67_A06</name>
    <dbReference type="NCBI Taxonomy" id="1456231"/>
    <lineage>
        <taxon>Archaea</taxon>
        <taxon>Nitrososphaerota</taxon>
        <taxon>environmental samples</taxon>
    </lineage>
</organism>
<keyword evidence="3" id="KW-0378">Hydrolase</keyword>
<evidence type="ECO:0000313" key="7">
    <source>
        <dbReference type="EMBL" id="AIF14321.1"/>
    </source>
</evidence>